<dbReference type="Proteomes" id="UP000324222">
    <property type="component" value="Unassembled WGS sequence"/>
</dbReference>
<sequence length="48" mass="5502">MSLFPTSFVYSFFRETEFTHGPDLLSQPAWTLSKLSSPEETVDETCLE</sequence>
<organism evidence="1 2">
    <name type="scientific">Portunus trituberculatus</name>
    <name type="common">Swimming crab</name>
    <name type="synonym">Neptunus trituberculatus</name>
    <dbReference type="NCBI Taxonomy" id="210409"/>
    <lineage>
        <taxon>Eukaryota</taxon>
        <taxon>Metazoa</taxon>
        <taxon>Ecdysozoa</taxon>
        <taxon>Arthropoda</taxon>
        <taxon>Crustacea</taxon>
        <taxon>Multicrustacea</taxon>
        <taxon>Malacostraca</taxon>
        <taxon>Eumalacostraca</taxon>
        <taxon>Eucarida</taxon>
        <taxon>Decapoda</taxon>
        <taxon>Pleocyemata</taxon>
        <taxon>Brachyura</taxon>
        <taxon>Eubrachyura</taxon>
        <taxon>Portunoidea</taxon>
        <taxon>Portunidae</taxon>
        <taxon>Portuninae</taxon>
        <taxon>Portunus</taxon>
    </lineage>
</organism>
<accession>A0A5B7IZP2</accession>
<gene>
    <name evidence="1" type="ORF">E2C01_082894</name>
</gene>
<protein>
    <submittedName>
        <fullName evidence="1">Uncharacterized protein</fullName>
    </submittedName>
</protein>
<dbReference type="AlphaFoldDB" id="A0A5B7IZP2"/>
<proteinExistence type="predicted"/>
<dbReference type="EMBL" id="VSRR010076302">
    <property type="protein sequence ID" value="MPC88005.1"/>
    <property type="molecule type" value="Genomic_DNA"/>
</dbReference>
<comment type="caution">
    <text evidence="1">The sequence shown here is derived from an EMBL/GenBank/DDBJ whole genome shotgun (WGS) entry which is preliminary data.</text>
</comment>
<evidence type="ECO:0000313" key="1">
    <source>
        <dbReference type="EMBL" id="MPC88005.1"/>
    </source>
</evidence>
<evidence type="ECO:0000313" key="2">
    <source>
        <dbReference type="Proteomes" id="UP000324222"/>
    </source>
</evidence>
<keyword evidence="2" id="KW-1185">Reference proteome</keyword>
<name>A0A5B7IZP2_PORTR</name>
<reference evidence="1 2" key="1">
    <citation type="submission" date="2019-05" db="EMBL/GenBank/DDBJ databases">
        <title>Another draft genome of Portunus trituberculatus and its Hox gene families provides insights of decapod evolution.</title>
        <authorList>
            <person name="Jeong J.-H."/>
            <person name="Song I."/>
            <person name="Kim S."/>
            <person name="Choi T."/>
            <person name="Kim D."/>
            <person name="Ryu S."/>
            <person name="Kim W."/>
        </authorList>
    </citation>
    <scope>NUCLEOTIDE SEQUENCE [LARGE SCALE GENOMIC DNA]</scope>
    <source>
        <tissue evidence="1">Muscle</tissue>
    </source>
</reference>